<dbReference type="OrthoDB" id="7832851at2"/>
<feature type="transmembrane region" description="Helical" evidence="1">
    <location>
        <begin position="59"/>
        <end position="79"/>
    </location>
</feature>
<feature type="transmembrane region" description="Helical" evidence="1">
    <location>
        <begin position="330"/>
        <end position="348"/>
    </location>
</feature>
<feature type="transmembrane region" description="Helical" evidence="1">
    <location>
        <begin position="6"/>
        <end position="27"/>
    </location>
</feature>
<proteinExistence type="predicted"/>
<dbReference type="EnsemblBacteria" id="ABL72180">
    <property type="protein sequence ID" value="ABL72180"/>
    <property type="gene ID" value="Pden_4116"/>
</dbReference>
<organism evidence="2 3">
    <name type="scientific">Paracoccus denitrificans (strain Pd 1222)</name>
    <dbReference type="NCBI Taxonomy" id="318586"/>
    <lineage>
        <taxon>Bacteria</taxon>
        <taxon>Pseudomonadati</taxon>
        <taxon>Pseudomonadota</taxon>
        <taxon>Alphaproteobacteria</taxon>
        <taxon>Rhodobacterales</taxon>
        <taxon>Paracoccaceae</taxon>
        <taxon>Paracoccus</taxon>
    </lineage>
</organism>
<feature type="transmembrane region" description="Helical" evidence="1">
    <location>
        <begin position="451"/>
        <end position="469"/>
    </location>
</feature>
<evidence type="ECO:0000313" key="2">
    <source>
        <dbReference type="EMBL" id="ABL72180.1"/>
    </source>
</evidence>
<evidence type="ECO:0000313" key="3">
    <source>
        <dbReference type="Proteomes" id="UP000000361"/>
    </source>
</evidence>
<accession>A1B9I6</accession>
<feature type="transmembrane region" description="Helical" evidence="1">
    <location>
        <begin position="390"/>
        <end position="418"/>
    </location>
</feature>
<evidence type="ECO:0000256" key="1">
    <source>
        <dbReference type="SAM" id="Phobius"/>
    </source>
</evidence>
<dbReference type="EMBL" id="CP000490">
    <property type="protein sequence ID" value="ABL72180.1"/>
    <property type="molecule type" value="Genomic_DNA"/>
</dbReference>
<keyword evidence="1" id="KW-1133">Transmembrane helix</keyword>
<name>A1B9I6_PARDP</name>
<reference evidence="3" key="1">
    <citation type="submission" date="2006-12" db="EMBL/GenBank/DDBJ databases">
        <title>Complete sequence of chromosome 2 of Paracoccus denitrificans PD1222.</title>
        <authorList>
            <person name="Copeland A."/>
            <person name="Lucas S."/>
            <person name="Lapidus A."/>
            <person name="Barry K."/>
            <person name="Detter J.C."/>
            <person name="Glavina del Rio T."/>
            <person name="Hammon N."/>
            <person name="Israni S."/>
            <person name="Dalin E."/>
            <person name="Tice H."/>
            <person name="Pitluck S."/>
            <person name="Munk A.C."/>
            <person name="Brettin T."/>
            <person name="Bruce D."/>
            <person name="Han C."/>
            <person name="Tapia R."/>
            <person name="Gilna P."/>
            <person name="Schmutz J."/>
            <person name="Larimer F."/>
            <person name="Land M."/>
            <person name="Hauser L."/>
            <person name="Kyrpides N."/>
            <person name="Lykidis A."/>
            <person name="Spiro S."/>
            <person name="Richardson D.J."/>
            <person name="Moir J.W.B."/>
            <person name="Ferguson S.J."/>
            <person name="van Spanning R.J.M."/>
            <person name="Richardson P."/>
        </authorList>
    </citation>
    <scope>NUCLEOTIDE SEQUENCE [LARGE SCALE GENOMIC DNA]</scope>
    <source>
        <strain evidence="3">Pd 1222</strain>
    </source>
</reference>
<dbReference type="eggNOG" id="COG4590">
    <property type="taxonomic scope" value="Bacteria"/>
</dbReference>
<dbReference type="RefSeq" id="WP_011750347.1">
    <property type="nucleotide sequence ID" value="NC_008687.1"/>
</dbReference>
<dbReference type="HOGENOM" id="CLU_049305_0_0_5"/>
<dbReference type="KEGG" id="pde:Pden_4116"/>
<feature type="transmembrane region" description="Helical" evidence="1">
    <location>
        <begin position="34"/>
        <end position="53"/>
    </location>
</feature>
<gene>
    <name evidence="2" type="ordered locus">Pden_4116</name>
</gene>
<feature type="transmembrane region" description="Helical" evidence="1">
    <location>
        <begin position="250"/>
        <end position="272"/>
    </location>
</feature>
<dbReference type="AlphaFoldDB" id="A1B9I6"/>
<feature type="transmembrane region" description="Helical" evidence="1">
    <location>
        <begin position="177"/>
        <end position="202"/>
    </location>
</feature>
<keyword evidence="1" id="KW-0472">Membrane</keyword>
<sequence length="470" mass="48674">MSPGLRSGILGISGLLPAGAMLATVLWEYSASPPAAALAGGFALAGVIAFSLADRTAPIIFVLVGIAMAGAAVATRPDWFEGTWTAVERGSFVVALYTALTAIRIAAMGSGEIVECGRFLAGQRPGLRYVALTIGGHLFGLILLYGSIALLGSLAAESTAREADAELRRHRLRRMLVAINRGFAATLCWSPLGFSMAITLTLVPGADWSAVVVPCLLNAVLMILVGWGLDTVFKPRLAQPAPVRAVPAGGWLLHLRPLLLLLGAVVVGVALLHEATGVDVIGAVMSFAPIVAIAWIWLQGARMPAGRLGHVGHRLGEFLGRELPAYGGQIVLLFMAAFIGSLGAFLLVPLTPRLGLDFSVLPPLLIVVAMVWLVPLAGQLGMNPILSVSLIVPLLPSPAAMGIHPAALVAAITGGWAISGTTSPFTASVLLVGSYGGVPAREAGLRWNGPYALLMGCTISVWVLILAAAM</sequence>
<keyword evidence="3" id="KW-1185">Reference proteome</keyword>
<feature type="transmembrane region" description="Helical" evidence="1">
    <location>
        <begin position="360"/>
        <end position="378"/>
    </location>
</feature>
<feature type="transmembrane region" description="Helical" evidence="1">
    <location>
        <begin position="278"/>
        <end position="298"/>
    </location>
</feature>
<protein>
    <submittedName>
        <fullName evidence="2">Uncharacterized protein</fullName>
    </submittedName>
</protein>
<feature type="transmembrane region" description="Helical" evidence="1">
    <location>
        <begin position="129"/>
        <end position="156"/>
    </location>
</feature>
<dbReference type="STRING" id="318586.Pden_4116"/>
<keyword evidence="1" id="KW-0812">Transmembrane</keyword>
<feature type="transmembrane region" description="Helical" evidence="1">
    <location>
        <begin position="208"/>
        <end position="229"/>
    </location>
</feature>
<dbReference type="Proteomes" id="UP000000361">
    <property type="component" value="Chromosome 2"/>
</dbReference>
<dbReference type="GeneID" id="93453782"/>